<feature type="domain" description="NAD-dependent epimerase/dehydratase" evidence="9">
    <location>
        <begin position="8"/>
        <end position="220"/>
    </location>
</feature>
<dbReference type="EC" id="1.1.1.234" evidence="4"/>
<dbReference type="EC" id="1.1.1.219" evidence="5"/>
<dbReference type="FunFam" id="3.40.50.720:FF:000085">
    <property type="entry name" value="Dihydroflavonol reductase"/>
    <property type="match status" value="1"/>
</dbReference>
<dbReference type="InterPro" id="IPR050425">
    <property type="entry name" value="NAD(P)_dehydrat-like"/>
</dbReference>
<evidence type="ECO:0000256" key="7">
    <source>
        <dbReference type="ARBA" id="ARBA00048870"/>
    </source>
</evidence>
<comment type="catalytic activity">
    <reaction evidence="8">
        <text>a (2R,3S,4S)-leucoanthocyanidin + NADP(+) = a (2R,3R)-dihydroflavonol + NADPH + H(+)</text>
        <dbReference type="Rhea" id="RHEA:54444"/>
        <dbReference type="ChEBI" id="CHEBI:15378"/>
        <dbReference type="ChEBI" id="CHEBI:57783"/>
        <dbReference type="ChEBI" id="CHEBI:58349"/>
        <dbReference type="ChEBI" id="CHEBI:138176"/>
        <dbReference type="ChEBI" id="CHEBI:138188"/>
        <dbReference type="EC" id="1.1.1.219"/>
    </reaction>
</comment>
<keyword evidence="1" id="KW-0560">Oxidoreductase</keyword>
<organism evidence="10 11">
    <name type="scientific">Symbiochloris irregularis</name>
    <dbReference type="NCBI Taxonomy" id="706552"/>
    <lineage>
        <taxon>Eukaryota</taxon>
        <taxon>Viridiplantae</taxon>
        <taxon>Chlorophyta</taxon>
        <taxon>core chlorophytes</taxon>
        <taxon>Trebouxiophyceae</taxon>
        <taxon>Trebouxiales</taxon>
        <taxon>Trebouxiaceae</taxon>
        <taxon>Symbiochloris</taxon>
    </lineage>
</organism>
<comment type="catalytic activity">
    <reaction evidence="7">
        <text>(2S)-flavan-4-ol + NADP(+) = (2S)-flavanone + NADPH + H(+)</text>
        <dbReference type="Rhea" id="RHEA:11228"/>
        <dbReference type="ChEBI" id="CHEBI:15378"/>
        <dbReference type="ChEBI" id="CHEBI:15605"/>
        <dbReference type="ChEBI" id="CHEBI:15606"/>
        <dbReference type="ChEBI" id="CHEBI:57783"/>
        <dbReference type="ChEBI" id="CHEBI:58349"/>
        <dbReference type="EC" id="1.1.1.234"/>
    </reaction>
</comment>
<dbReference type="EMBL" id="JALJOQ010000159">
    <property type="protein sequence ID" value="KAK9792717.1"/>
    <property type="molecule type" value="Genomic_DNA"/>
</dbReference>
<keyword evidence="11" id="KW-1185">Reference proteome</keyword>
<dbReference type="Proteomes" id="UP001465755">
    <property type="component" value="Unassembled WGS sequence"/>
</dbReference>
<evidence type="ECO:0000256" key="5">
    <source>
        <dbReference type="ARBA" id="ARBA00039057"/>
    </source>
</evidence>
<evidence type="ECO:0000256" key="1">
    <source>
        <dbReference type="ARBA" id="ARBA00023002"/>
    </source>
</evidence>
<evidence type="ECO:0000259" key="9">
    <source>
        <dbReference type="Pfam" id="PF01370"/>
    </source>
</evidence>
<evidence type="ECO:0000256" key="6">
    <source>
        <dbReference type="ARBA" id="ARBA00042087"/>
    </source>
</evidence>
<dbReference type="PANTHER" id="PTHR10366:SF564">
    <property type="entry name" value="STEROL-4-ALPHA-CARBOXYLATE 3-DEHYDROGENASE, DECARBOXYLATING"/>
    <property type="match status" value="1"/>
</dbReference>
<dbReference type="GO" id="GO:0009813">
    <property type="term" value="P:flavonoid biosynthetic process"/>
    <property type="evidence" value="ECO:0007669"/>
    <property type="project" value="UniProtKB-KW"/>
</dbReference>
<comment type="caution">
    <text evidence="10">The sequence shown here is derived from an EMBL/GenBank/DDBJ whole genome shotgun (WGS) entry which is preliminary data.</text>
</comment>
<evidence type="ECO:0000256" key="3">
    <source>
        <dbReference type="ARBA" id="ARBA00023445"/>
    </source>
</evidence>
<dbReference type="Pfam" id="PF01370">
    <property type="entry name" value="Epimerase"/>
    <property type="match status" value="1"/>
</dbReference>
<dbReference type="PANTHER" id="PTHR10366">
    <property type="entry name" value="NAD DEPENDENT EPIMERASE/DEHYDRATASE"/>
    <property type="match status" value="1"/>
</dbReference>
<dbReference type="GO" id="GO:0045552">
    <property type="term" value="F:dihydroflavanol 4-reductase activity"/>
    <property type="evidence" value="ECO:0007669"/>
    <property type="project" value="UniProtKB-EC"/>
</dbReference>
<evidence type="ECO:0000313" key="10">
    <source>
        <dbReference type="EMBL" id="KAK9792717.1"/>
    </source>
</evidence>
<dbReference type="AlphaFoldDB" id="A0AAW1NNF9"/>
<evidence type="ECO:0000256" key="8">
    <source>
        <dbReference type="ARBA" id="ARBA00049132"/>
    </source>
</evidence>
<accession>A0AAW1NNF9</accession>
<gene>
    <name evidence="10" type="ORF">WJX73_002527</name>
</gene>
<dbReference type="InterPro" id="IPR036291">
    <property type="entry name" value="NAD(P)-bd_dom_sf"/>
</dbReference>
<protein>
    <recommendedName>
        <fullName evidence="6">Flavanone 4-reductase</fullName>
        <ecNumber evidence="5">1.1.1.219</ecNumber>
        <ecNumber evidence="4">1.1.1.234</ecNumber>
    </recommendedName>
</protein>
<name>A0AAW1NNF9_9CHLO</name>
<sequence length="326" mass="35555">MTDVARVVVVTGASGFVATELVTQLLHKGYTVRGTVRSTKNAEKTAHLRALGEVFAGKLDLHEADLLQDGSFDDVVQGAYYVFHTASPYQLGVEDPENELVKPAKEGTLNLLKSVAKSKDTVKRVVLTSSFAAMVKVSKGPADGKLYRDTDWNDESKADKDGGYLYSKTVAEKTAWEFCKEHGIDLVTINPTAVFGPVISKRADGTSVKQIKGIIEHTASSVSPWACDLQDVGRAHVLAAEVPKAHGRYLVTWPKLLNGKEVMQVLAKRFPQYKFPEDVSDSDSKEYADVSKLEKELGMTITPWQTSFIDMATSLIAHGVAKPVQA</sequence>
<evidence type="ECO:0000256" key="2">
    <source>
        <dbReference type="ARBA" id="ARBA00023241"/>
    </source>
</evidence>
<dbReference type="Gene3D" id="3.40.50.720">
    <property type="entry name" value="NAD(P)-binding Rossmann-like Domain"/>
    <property type="match status" value="1"/>
</dbReference>
<dbReference type="GO" id="GO:0047890">
    <property type="term" value="F:flavanone 4-reductase activity"/>
    <property type="evidence" value="ECO:0007669"/>
    <property type="project" value="UniProtKB-EC"/>
</dbReference>
<reference evidence="10 11" key="1">
    <citation type="journal article" date="2024" name="Nat. Commun.">
        <title>Phylogenomics reveals the evolutionary origins of lichenization in chlorophyte algae.</title>
        <authorList>
            <person name="Puginier C."/>
            <person name="Libourel C."/>
            <person name="Otte J."/>
            <person name="Skaloud P."/>
            <person name="Haon M."/>
            <person name="Grisel S."/>
            <person name="Petersen M."/>
            <person name="Berrin J.G."/>
            <person name="Delaux P.M."/>
            <person name="Dal Grande F."/>
            <person name="Keller J."/>
        </authorList>
    </citation>
    <scope>NUCLEOTIDE SEQUENCE [LARGE SCALE GENOMIC DNA]</scope>
    <source>
        <strain evidence="10 11">SAG 2036</strain>
    </source>
</reference>
<dbReference type="SUPFAM" id="SSF51735">
    <property type="entry name" value="NAD(P)-binding Rossmann-fold domains"/>
    <property type="match status" value="1"/>
</dbReference>
<dbReference type="InterPro" id="IPR001509">
    <property type="entry name" value="Epimerase_deHydtase"/>
</dbReference>
<keyword evidence="2" id="KW-0284">Flavonoid biosynthesis</keyword>
<evidence type="ECO:0000313" key="11">
    <source>
        <dbReference type="Proteomes" id="UP001465755"/>
    </source>
</evidence>
<evidence type="ECO:0000256" key="4">
    <source>
        <dbReference type="ARBA" id="ARBA00039055"/>
    </source>
</evidence>
<comment type="similarity">
    <text evidence="3">Belongs to the NAD(P)-dependent epimerase/dehydratase family. Dihydroflavonol-4-reductase subfamily.</text>
</comment>
<proteinExistence type="inferred from homology"/>